<sequence>MAQSRLEKIGTIFTRVSGLLRSGAMKSEDKPLWYEVYAAFPPKLEPRFDRPAPQIPIRNIFYEEDQVRAKFHKSQKQTEMVSLFDRQRKTQTQQFIQIYQGLKSQGALDEEKIFETSLDLLQEQRAQMKLDAQQISTTDSDEGSTQSLSEAFSEAKDSSDSKATTTSATTSPSPTKGDSKSKIGGINIENLFKD</sequence>
<evidence type="ECO:0000256" key="6">
    <source>
        <dbReference type="ARBA" id="ARBA00035137"/>
    </source>
</evidence>
<dbReference type="VEuPathDB" id="VectorBase:MDOMA2_018825"/>
<dbReference type="RefSeq" id="XP_005181592.2">
    <property type="nucleotide sequence ID" value="XM_005181535.4"/>
</dbReference>
<dbReference type="PANTHER" id="PTHR15925:SF2">
    <property type="entry name" value="SMALL RIBOSOMAL SUBUNIT PROTEIN MS23"/>
    <property type="match status" value="1"/>
</dbReference>
<dbReference type="STRING" id="7370.A0A1I8N6U7"/>
<proteinExistence type="inferred from homology"/>
<dbReference type="CDD" id="cd23701">
    <property type="entry name" value="At1g26750"/>
    <property type="match status" value="1"/>
</dbReference>
<feature type="compositionally biased region" description="Polar residues" evidence="7">
    <location>
        <begin position="133"/>
        <end position="150"/>
    </location>
</feature>
<dbReference type="eggNOG" id="ENOG502RZIC">
    <property type="taxonomic scope" value="Eukaryota"/>
</dbReference>
<dbReference type="Pfam" id="PF10484">
    <property type="entry name" value="MRP-S23"/>
    <property type="match status" value="1"/>
</dbReference>
<dbReference type="InterPro" id="IPR059242">
    <property type="entry name" value="mS23_dom"/>
</dbReference>
<reference evidence="9" key="1">
    <citation type="submission" date="2020-05" db="UniProtKB">
        <authorList>
            <consortium name="EnsemblMetazoa"/>
        </authorList>
    </citation>
    <scope>IDENTIFICATION</scope>
    <source>
        <strain evidence="9">Aabys</strain>
    </source>
</reference>
<gene>
    <name evidence="9" type="primary">101898077</name>
</gene>
<dbReference type="PANTHER" id="PTHR15925">
    <property type="entry name" value="MITOCHONDRIAL RIBOSOMAL PROTEIN S23"/>
    <property type="match status" value="1"/>
</dbReference>
<dbReference type="GO" id="GO:0003735">
    <property type="term" value="F:structural constituent of ribosome"/>
    <property type="evidence" value="ECO:0007669"/>
    <property type="project" value="InterPro"/>
</dbReference>
<accession>A0A1I8N6U7</accession>
<feature type="region of interest" description="Disordered" evidence="7">
    <location>
        <begin position="131"/>
        <end position="194"/>
    </location>
</feature>
<dbReference type="AlphaFoldDB" id="A0A1I8N6U7"/>
<evidence type="ECO:0000313" key="9">
    <source>
        <dbReference type="EnsemblMetazoa" id="MDOA012146-PA"/>
    </source>
</evidence>
<keyword evidence="4" id="KW-0496">Mitochondrion</keyword>
<keyword evidence="5" id="KW-0687">Ribonucleoprotein</keyword>
<evidence type="ECO:0000256" key="3">
    <source>
        <dbReference type="ARBA" id="ARBA00022980"/>
    </source>
</evidence>
<feature type="compositionally biased region" description="Low complexity" evidence="7">
    <location>
        <begin position="161"/>
        <end position="176"/>
    </location>
</feature>
<dbReference type="OrthoDB" id="10012356at2759"/>
<dbReference type="InterPro" id="IPR023611">
    <property type="entry name" value="mS23_dom_met"/>
</dbReference>
<keyword evidence="3" id="KW-0689">Ribosomal protein</keyword>
<dbReference type="VEuPathDB" id="VectorBase:MDOA012146"/>
<organism evidence="9">
    <name type="scientific">Musca domestica</name>
    <name type="common">House fly</name>
    <dbReference type="NCBI Taxonomy" id="7370"/>
    <lineage>
        <taxon>Eukaryota</taxon>
        <taxon>Metazoa</taxon>
        <taxon>Ecdysozoa</taxon>
        <taxon>Arthropoda</taxon>
        <taxon>Hexapoda</taxon>
        <taxon>Insecta</taxon>
        <taxon>Pterygota</taxon>
        <taxon>Neoptera</taxon>
        <taxon>Endopterygota</taxon>
        <taxon>Diptera</taxon>
        <taxon>Brachycera</taxon>
        <taxon>Muscomorpha</taxon>
        <taxon>Muscoidea</taxon>
        <taxon>Muscidae</taxon>
        <taxon>Musca</taxon>
    </lineage>
</organism>
<dbReference type="GO" id="GO:0005739">
    <property type="term" value="C:mitochondrion"/>
    <property type="evidence" value="ECO:0007669"/>
    <property type="project" value="InterPro"/>
</dbReference>
<dbReference type="GO" id="GO:0006412">
    <property type="term" value="P:translation"/>
    <property type="evidence" value="ECO:0007669"/>
    <property type="project" value="InterPro"/>
</dbReference>
<dbReference type="GO" id="GO:0005840">
    <property type="term" value="C:ribosome"/>
    <property type="evidence" value="ECO:0007669"/>
    <property type="project" value="InterPro"/>
</dbReference>
<comment type="similarity">
    <text evidence="2">Belongs to the mitochondrion-specific ribosomal protein mS23 family.</text>
</comment>
<dbReference type="KEGG" id="mde:101898077"/>
<dbReference type="InterPro" id="IPR019520">
    <property type="entry name" value="Ribosomal_mS23_met"/>
</dbReference>
<evidence type="ECO:0000256" key="5">
    <source>
        <dbReference type="ARBA" id="ARBA00023274"/>
    </source>
</evidence>
<evidence type="ECO:0000256" key="4">
    <source>
        <dbReference type="ARBA" id="ARBA00023128"/>
    </source>
</evidence>
<evidence type="ECO:0000256" key="2">
    <source>
        <dbReference type="ARBA" id="ARBA00009864"/>
    </source>
</evidence>
<dbReference type="EnsemblMetazoa" id="MDOA012146-RA">
    <property type="protein sequence ID" value="MDOA012146-PA"/>
    <property type="gene ID" value="MDOA012146"/>
</dbReference>
<name>A0A1I8N6U7_MUSDO</name>
<protein>
    <recommendedName>
        <fullName evidence="6">Small ribosomal subunit protein mS23</fullName>
    </recommendedName>
</protein>
<feature type="domain" description="Small ribosomal subunit protein mS23 conserved" evidence="8">
    <location>
        <begin position="2"/>
        <end position="124"/>
    </location>
</feature>
<comment type="subcellular location">
    <subcellularLocation>
        <location evidence="1">Mitochondrion</location>
    </subcellularLocation>
</comment>
<evidence type="ECO:0000256" key="1">
    <source>
        <dbReference type="ARBA" id="ARBA00004173"/>
    </source>
</evidence>
<evidence type="ECO:0000256" key="7">
    <source>
        <dbReference type="SAM" id="MobiDB-lite"/>
    </source>
</evidence>
<evidence type="ECO:0000259" key="8">
    <source>
        <dbReference type="Pfam" id="PF10484"/>
    </source>
</evidence>